<evidence type="ECO:0000313" key="4">
    <source>
        <dbReference type="EMBL" id="RNL53982.1"/>
    </source>
</evidence>
<keyword evidence="5" id="KW-1185">Reference proteome</keyword>
<protein>
    <submittedName>
        <fullName evidence="4">DNA-binding response regulator</fullName>
    </submittedName>
</protein>
<dbReference type="Gene3D" id="3.40.50.2300">
    <property type="match status" value="1"/>
</dbReference>
<keyword evidence="1" id="KW-0597">Phosphoprotein</keyword>
<comment type="caution">
    <text evidence="4">The sequence shown here is derived from an EMBL/GenBank/DDBJ whole genome shotgun (WGS) entry which is preliminary data.</text>
</comment>
<keyword evidence="4" id="KW-0238">DNA-binding</keyword>
<dbReference type="PANTHER" id="PTHR37299:SF1">
    <property type="entry name" value="STAGE 0 SPORULATION PROTEIN A HOMOLOG"/>
    <property type="match status" value="1"/>
</dbReference>
<dbReference type="InterPro" id="IPR007492">
    <property type="entry name" value="LytTR_DNA-bd_dom"/>
</dbReference>
<reference evidence="4 5" key="1">
    <citation type="submission" date="2018-10" db="EMBL/GenBank/DDBJ databases">
        <title>Genome sequencing of Pedobacter jejuensis TNB23.</title>
        <authorList>
            <person name="Cho Y.-J."/>
            <person name="Cho A."/>
            <person name="Kim O.-S."/>
        </authorList>
    </citation>
    <scope>NUCLEOTIDE SEQUENCE [LARGE SCALE GENOMIC DNA]</scope>
    <source>
        <strain evidence="4 5">TNB23</strain>
    </source>
</reference>
<dbReference type="SUPFAM" id="SSF52172">
    <property type="entry name" value="CheY-like"/>
    <property type="match status" value="1"/>
</dbReference>
<evidence type="ECO:0000259" key="2">
    <source>
        <dbReference type="PROSITE" id="PS50110"/>
    </source>
</evidence>
<name>A0A3N0BXI5_9SPHI</name>
<dbReference type="GO" id="GO:0000156">
    <property type="term" value="F:phosphorelay response regulator activity"/>
    <property type="evidence" value="ECO:0007669"/>
    <property type="project" value="InterPro"/>
</dbReference>
<dbReference type="Pfam" id="PF00072">
    <property type="entry name" value="Response_reg"/>
    <property type="match status" value="1"/>
</dbReference>
<dbReference type="SMART" id="SM00850">
    <property type="entry name" value="LytTR"/>
    <property type="match status" value="1"/>
</dbReference>
<dbReference type="Pfam" id="PF04397">
    <property type="entry name" value="LytTR"/>
    <property type="match status" value="1"/>
</dbReference>
<dbReference type="RefSeq" id="WP_123205306.1">
    <property type="nucleotide sequence ID" value="NZ_RBEE01000012.1"/>
</dbReference>
<dbReference type="GO" id="GO:0003677">
    <property type="term" value="F:DNA binding"/>
    <property type="evidence" value="ECO:0007669"/>
    <property type="project" value="UniProtKB-KW"/>
</dbReference>
<dbReference type="InterPro" id="IPR011006">
    <property type="entry name" value="CheY-like_superfamily"/>
</dbReference>
<proteinExistence type="predicted"/>
<dbReference type="OrthoDB" id="9787344at2"/>
<feature type="modified residue" description="4-aspartylphosphate" evidence="1">
    <location>
        <position position="54"/>
    </location>
</feature>
<evidence type="ECO:0000313" key="5">
    <source>
        <dbReference type="Proteomes" id="UP000274046"/>
    </source>
</evidence>
<organism evidence="4 5">
    <name type="scientific">Pedobacter jejuensis</name>
    <dbReference type="NCBI Taxonomy" id="1268550"/>
    <lineage>
        <taxon>Bacteria</taxon>
        <taxon>Pseudomonadati</taxon>
        <taxon>Bacteroidota</taxon>
        <taxon>Sphingobacteriia</taxon>
        <taxon>Sphingobacteriales</taxon>
        <taxon>Sphingobacteriaceae</taxon>
        <taxon>Pedobacter</taxon>
    </lineage>
</organism>
<dbReference type="InterPro" id="IPR001789">
    <property type="entry name" value="Sig_transdc_resp-reg_receiver"/>
</dbReference>
<accession>A0A3N0BXI5</accession>
<evidence type="ECO:0000259" key="3">
    <source>
        <dbReference type="PROSITE" id="PS50930"/>
    </source>
</evidence>
<feature type="domain" description="Response regulatory" evidence="2">
    <location>
        <begin position="3"/>
        <end position="114"/>
    </location>
</feature>
<dbReference type="InterPro" id="IPR046947">
    <property type="entry name" value="LytR-like"/>
</dbReference>
<evidence type="ECO:0000256" key="1">
    <source>
        <dbReference type="PROSITE-ProRule" id="PRU00169"/>
    </source>
</evidence>
<dbReference type="PROSITE" id="PS50930">
    <property type="entry name" value="HTH_LYTTR"/>
    <property type="match status" value="1"/>
</dbReference>
<sequence>MIRCIIVDDKPLAIDVLEHYISKVPFLSLTFTTINPLDALNKVIEGEVDLVFLDIQMPELSGLQFMKIIKGKCLVILTTAYAEYAMEGFDNDAVDYLLKPVSFERFYKAVEKAQLILKGLEKIAKPSTSFLVKEKEASQIFVKTEYKLVRVNVADILYIEGLQNYVMIYTAKEKITSLQTMKKTEEQLPVSQFIRIHKSFIVAINKITSIERNRICIGEKTIALGEVYREAFYKAIANN</sequence>
<dbReference type="Proteomes" id="UP000274046">
    <property type="component" value="Unassembled WGS sequence"/>
</dbReference>
<dbReference type="EMBL" id="RBEE01000012">
    <property type="protein sequence ID" value="RNL53982.1"/>
    <property type="molecule type" value="Genomic_DNA"/>
</dbReference>
<dbReference type="PROSITE" id="PS50110">
    <property type="entry name" value="RESPONSE_REGULATORY"/>
    <property type="match status" value="1"/>
</dbReference>
<dbReference type="Gene3D" id="2.40.50.1020">
    <property type="entry name" value="LytTr DNA-binding domain"/>
    <property type="match status" value="1"/>
</dbReference>
<feature type="domain" description="HTH LytTR-type" evidence="3">
    <location>
        <begin position="140"/>
        <end position="212"/>
    </location>
</feature>
<dbReference type="PANTHER" id="PTHR37299">
    <property type="entry name" value="TRANSCRIPTIONAL REGULATOR-RELATED"/>
    <property type="match status" value="1"/>
</dbReference>
<gene>
    <name evidence="4" type="ORF">D7004_07730</name>
</gene>
<dbReference type="SMART" id="SM00448">
    <property type="entry name" value="REC"/>
    <property type="match status" value="1"/>
</dbReference>
<dbReference type="AlphaFoldDB" id="A0A3N0BXI5"/>